<dbReference type="PRINTS" id="PR00449">
    <property type="entry name" value="RASTRNSFRMNG"/>
</dbReference>
<dbReference type="AlphaFoldDB" id="A0AA35S183"/>
<dbReference type="SMART" id="SM00175">
    <property type="entry name" value="RAB"/>
    <property type="match status" value="1"/>
</dbReference>
<dbReference type="SMART" id="SM00174">
    <property type="entry name" value="RHO"/>
    <property type="match status" value="1"/>
</dbReference>
<evidence type="ECO:0000256" key="3">
    <source>
        <dbReference type="ARBA" id="ARBA00023134"/>
    </source>
</evidence>
<dbReference type="InterPro" id="IPR005225">
    <property type="entry name" value="Small_GTP-bd"/>
</dbReference>
<dbReference type="Pfam" id="PF00071">
    <property type="entry name" value="Ras"/>
    <property type="match status" value="1"/>
</dbReference>
<reference evidence="6" key="1">
    <citation type="submission" date="2023-03" db="EMBL/GenBank/DDBJ databases">
        <authorList>
            <person name="Steffen K."/>
            <person name="Cardenas P."/>
        </authorList>
    </citation>
    <scope>NUCLEOTIDE SEQUENCE</scope>
</reference>
<feature type="compositionally biased region" description="Basic and acidic residues" evidence="5">
    <location>
        <begin position="188"/>
        <end position="198"/>
    </location>
</feature>
<proteinExistence type="inferred from homology"/>
<evidence type="ECO:0000256" key="5">
    <source>
        <dbReference type="SAM" id="MobiDB-lite"/>
    </source>
</evidence>
<keyword evidence="4" id="KW-0449">Lipoprotein</keyword>
<dbReference type="SMART" id="SM00176">
    <property type="entry name" value="RAN"/>
    <property type="match status" value="1"/>
</dbReference>
<dbReference type="PROSITE" id="PS51421">
    <property type="entry name" value="RAS"/>
    <property type="match status" value="1"/>
</dbReference>
<evidence type="ECO:0000256" key="2">
    <source>
        <dbReference type="ARBA" id="ARBA00022741"/>
    </source>
</evidence>
<dbReference type="PANTHER" id="PTHR47979">
    <property type="entry name" value="DRAB11-RELATED"/>
    <property type="match status" value="1"/>
</dbReference>
<keyword evidence="2" id="KW-0547">Nucleotide-binding</keyword>
<protein>
    <submittedName>
        <fullName evidence="6">Ras-related protein Rab-39B</fullName>
    </submittedName>
</protein>
<dbReference type="PROSITE" id="PS51419">
    <property type="entry name" value="RAB"/>
    <property type="match status" value="1"/>
</dbReference>
<dbReference type="EMBL" id="CASHTH010001905">
    <property type="protein sequence ID" value="CAI8021575.1"/>
    <property type="molecule type" value="Genomic_DNA"/>
</dbReference>
<dbReference type="Proteomes" id="UP001174909">
    <property type="component" value="Unassembled WGS sequence"/>
</dbReference>
<accession>A0AA35S183</accession>
<name>A0AA35S183_GEOBA</name>
<dbReference type="InterPro" id="IPR027417">
    <property type="entry name" value="P-loop_NTPase"/>
</dbReference>
<evidence type="ECO:0000256" key="1">
    <source>
        <dbReference type="ARBA" id="ARBA00006270"/>
    </source>
</evidence>
<feature type="region of interest" description="Disordered" evidence="5">
    <location>
        <begin position="188"/>
        <end position="243"/>
    </location>
</feature>
<comment type="similarity">
    <text evidence="1">Belongs to the small GTPase superfamily. Rab family.</text>
</comment>
<dbReference type="SMART" id="SM00173">
    <property type="entry name" value="RAS"/>
    <property type="match status" value="1"/>
</dbReference>
<keyword evidence="7" id="KW-1185">Reference proteome</keyword>
<gene>
    <name evidence="6" type="ORF">GBAR_LOCUS12778</name>
</gene>
<dbReference type="PROSITE" id="PS51420">
    <property type="entry name" value="RHO"/>
    <property type="match status" value="1"/>
</dbReference>
<dbReference type="Gene3D" id="3.40.50.300">
    <property type="entry name" value="P-loop containing nucleotide triphosphate hydrolases"/>
    <property type="match status" value="1"/>
</dbReference>
<evidence type="ECO:0000313" key="6">
    <source>
        <dbReference type="EMBL" id="CAI8021575.1"/>
    </source>
</evidence>
<evidence type="ECO:0000256" key="4">
    <source>
        <dbReference type="ARBA" id="ARBA00023288"/>
    </source>
</evidence>
<dbReference type="GO" id="GO:0005525">
    <property type="term" value="F:GTP binding"/>
    <property type="evidence" value="ECO:0007669"/>
    <property type="project" value="UniProtKB-KW"/>
</dbReference>
<comment type="caution">
    <text evidence="6">The sequence shown here is derived from an EMBL/GenBank/DDBJ whole genome shotgun (WGS) entry which is preliminary data.</text>
</comment>
<dbReference type="GO" id="GO:0003924">
    <property type="term" value="F:GTPase activity"/>
    <property type="evidence" value="ECO:0007669"/>
    <property type="project" value="InterPro"/>
</dbReference>
<sequence length="243" mass="27098">MSDQDFTYQFRLILLGDSTVGKSSILRQFKEGTHFPDISLTVGVDFHAKLVHVSGNPIKLQLWDTAGQDRFRAIVRAYYRNAVGGLLVFDICNRESFANVGTWLDDAQRNAEPHKPVFVLVGNKTDQAKYREVSRDDAVLFASQHGMDYYETSAKNGSNVEEVFHKLAEKIFTLVDDGVIRVEEGWDGVKKGSRKESSSTHSLQRNGSGRHGRTVTLTSGQSWRGEGASNGGQRGPQERKKCC</sequence>
<dbReference type="InterPro" id="IPR001806">
    <property type="entry name" value="Small_GTPase"/>
</dbReference>
<dbReference type="InterPro" id="IPR050209">
    <property type="entry name" value="Rab_GTPases_membrane_traffic"/>
</dbReference>
<dbReference type="FunFam" id="3.40.50.300:FF:001129">
    <property type="entry name" value="ras-related protein Rab-44 isoform X2"/>
    <property type="match status" value="1"/>
</dbReference>
<dbReference type="NCBIfam" id="TIGR00231">
    <property type="entry name" value="small_GTP"/>
    <property type="match status" value="1"/>
</dbReference>
<evidence type="ECO:0000313" key="7">
    <source>
        <dbReference type="Proteomes" id="UP001174909"/>
    </source>
</evidence>
<organism evidence="6 7">
    <name type="scientific">Geodia barretti</name>
    <name type="common">Barrett's horny sponge</name>
    <dbReference type="NCBI Taxonomy" id="519541"/>
    <lineage>
        <taxon>Eukaryota</taxon>
        <taxon>Metazoa</taxon>
        <taxon>Porifera</taxon>
        <taxon>Demospongiae</taxon>
        <taxon>Heteroscleromorpha</taxon>
        <taxon>Tetractinellida</taxon>
        <taxon>Astrophorina</taxon>
        <taxon>Geodiidae</taxon>
        <taxon>Geodia</taxon>
    </lineage>
</organism>
<keyword evidence="3" id="KW-0342">GTP-binding</keyword>
<dbReference type="SUPFAM" id="SSF52540">
    <property type="entry name" value="P-loop containing nucleoside triphosphate hydrolases"/>
    <property type="match status" value="1"/>
</dbReference>